<feature type="transmembrane region" description="Helical" evidence="1">
    <location>
        <begin position="20"/>
        <end position="39"/>
    </location>
</feature>
<keyword evidence="1" id="KW-1133">Transmembrane helix</keyword>
<dbReference type="Proteomes" id="UP000648239">
    <property type="component" value="Unassembled WGS sequence"/>
</dbReference>
<proteinExistence type="predicted"/>
<organism evidence="2 3">
    <name type="scientific">Candidatus Polarisedimenticola svalbardensis</name>
    <dbReference type="NCBI Taxonomy" id="2886004"/>
    <lineage>
        <taxon>Bacteria</taxon>
        <taxon>Pseudomonadati</taxon>
        <taxon>Acidobacteriota</taxon>
        <taxon>Candidatus Polarisedimenticolia</taxon>
        <taxon>Candidatus Polarisedimenticolales</taxon>
        <taxon>Candidatus Polarisedimenticolaceae</taxon>
        <taxon>Candidatus Polarisedimenticola</taxon>
    </lineage>
</organism>
<dbReference type="AlphaFoldDB" id="A0A8J7CBZ2"/>
<keyword evidence="1" id="KW-0812">Transmembrane</keyword>
<accession>A0A8J7CBZ2</accession>
<evidence type="ECO:0000313" key="2">
    <source>
        <dbReference type="EMBL" id="MBD3866822.1"/>
    </source>
</evidence>
<keyword evidence="1" id="KW-0472">Membrane</keyword>
<comment type="caution">
    <text evidence="2">The sequence shown here is derived from an EMBL/GenBank/DDBJ whole genome shotgun (WGS) entry which is preliminary data.</text>
</comment>
<dbReference type="EMBL" id="JACXWD010000003">
    <property type="protein sequence ID" value="MBD3866822.1"/>
    <property type="molecule type" value="Genomic_DNA"/>
</dbReference>
<gene>
    <name evidence="2" type="ORF">IFK94_01750</name>
</gene>
<sequence>MMSKEPGASPRTRGRGLTYLELLVALAVILVLATAIIPLSRWNEKRRREVWLKSSLVTMRGAIDLYHDYASQGLIIQEDVEQMFYPPSLEDLVEGIDVGDPTSPETTHVQFLREIPEDPFTGEAEWGMRSYQDDWDSDSWGRENLYDVYSLSTMEALDGTYYKDW</sequence>
<reference evidence="2 3" key="1">
    <citation type="submission" date="2020-08" db="EMBL/GenBank/DDBJ databases">
        <title>Acidobacteriota in marine sediments use diverse sulfur dissimilation pathways.</title>
        <authorList>
            <person name="Wasmund K."/>
        </authorList>
    </citation>
    <scope>NUCLEOTIDE SEQUENCE [LARGE SCALE GENOMIC DNA]</scope>
    <source>
        <strain evidence="2">MAG AM4</strain>
    </source>
</reference>
<dbReference type="InterPro" id="IPR045584">
    <property type="entry name" value="Pilin-like"/>
</dbReference>
<evidence type="ECO:0000256" key="1">
    <source>
        <dbReference type="SAM" id="Phobius"/>
    </source>
</evidence>
<name>A0A8J7CBZ2_9BACT</name>
<protein>
    <submittedName>
        <fullName evidence="2">Type II secretion system protein</fullName>
    </submittedName>
</protein>
<evidence type="ECO:0000313" key="3">
    <source>
        <dbReference type="Proteomes" id="UP000648239"/>
    </source>
</evidence>
<dbReference type="SUPFAM" id="SSF54523">
    <property type="entry name" value="Pili subunits"/>
    <property type="match status" value="1"/>
</dbReference>